<accession>A0A225VVT2</accession>
<dbReference type="PANTHER" id="PTHR22895">
    <property type="entry name" value="ARMADILLO REPEAT-CONTAINING PROTEIN 6"/>
    <property type="match status" value="1"/>
</dbReference>
<dbReference type="PANTHER" id="PTHR22895:SF0">
    <property type="entry name" value="ARMADILLO REPEAT-CONTAINING PROTEIN 6"/>
    <property type="match status" value="1"/>
</dbReference>
<evidence type="ECO:0000256" key="1">
    <source>
        <dbReference type="ARBA" id="ARBA00022737"/>
    </source>
</evidence>
<keyword evidence="1" id="KW-0677">Repeat</keyword>
<dbReference type="InterPro" id="IPR016024">
    <property type="entry name" value="ARM-type_fold"/>
</dbReference>
<dbReference type="AlphaFoldDB" id="A0A225VVT2"/>
<proteinExistence type="predicted"/>
<dbReference type="InterPro" id="IPR000225">
    <property type="entry name" value="Armadillo"/>
</dbReference>
<dbReference type="InterPro" id="IPR011989">
    <property type="entry name" value="ARM-like"/>
</dbReference>
<dbReference type="OrthoDB" id="449062at2759"/>
<dbReference type="SMART" id="SM00185">
    <property type="entry name" value="ARM"/>
    <property type="match status" value="6"/>
</dbReference>
<organism evidence="3 4">
    <name type="scientific">Phytophthora megakarya</name>
    <dbReference type="NCBI Taxonomy" id="4795"/>
    <lineage>
        <taxon>Eukaryota</taxon>
        <taxon>Sar</taxon>
        <taxon>Stramenopiles</taxon>
        <taxon>Oomycota</taxon>
        <taxon>Peronosporomycetes</taxon>
        <taxon>Peronosporales</taxon>
        <taxon>Peronosporaceae</taxon>
        <taxon>Phytophthora</taxon>
    </lineage>
</organism>
<dbReference type="Pfam" id="PF22964">
    <property type="entry name" value="ZER1-like_2nd"/>
    <property type="match status" value="1"/>
</dbReference>
<comment type="caution">
    <text evidence="3">The sequence shown here is derived from an EMBL/GenBank/DDBJ whole genome shotgun (WGS) entry which is preliminary data.</text>
</comment>
<dbReference type="EMBL" id="NBNE01002754">
    <property type="protein sequence ID" value="OWZ09533.1"/>
    <property type="molecule type" value="Genomic_DNA"/>
</dbReference>
<sequence>MAASRRQISQETFDECVAENVEDFDMSLEEAIADAVQQFESQGVDLSNIIKSGATQTADGQEPLPARLKRLIAELQDVSKLKNEQDQVLKLVAELQSVCEEVPEARVVAGRNDAIDTLVELLGADAAVVTSCCNLLVLLCADNADNQDFVGVAGMQRLVETLKRQEDEETVIRILTLVKTACVKHESNKAHFTKANGVEALCRHLERAKEREVLSKHLALCFRVLTINDDPRATFSQAQDTIKALVERDVIPYSLDILRQAGRGDGAQVSNISVDLLVNWLAVLKQVAVTEENCQQIADLDGLTTVQNVMQAYEHNALVAKRCITVFRNVAAADELKRAILQSGGIERTLLIMHRHEADASIQQNACAMLAAIALRSPENCRALVDLGAVRQISRSMQAHRRDVAVLRQASLAVRNMVARSVELRPRFLHDEPEIEPLLQIEPLLREAQQYRGCGDEAYAALRDLGCDIQLSSFGAAAASAAATGSIKAPTIKPRFNPVQAQSNQLLGSVEEAAEAPFAQ</sequence>
<evidence type="ECO:0000313" key="3">
    <source>
        <dbReference type="EMBL" id="OWZ09533.1"/>
    </source>
</evidence>
<evidence type="ECO:0000313" key="4">
    <source>
        <dbReference type="Proteomes" id="UP000198211"/>
    </source>
</evidence>
<dbReference type="Gene3D" id="1.25.10.10">
    <property type="entry name" value="Leucine-rich Repeat Variant"/>
    <property type="match status" value="2"/>
</dbReference>
<name>A0A225VVT2_9STRA</name>
<keyword evidence="4" id="KW-1185">Reference proteome</keyword>
<dbReference type="Proteomes" id="UP000198211">
    <property type="component" value="Unassembled WGS sequence"/>
</dbReference>
<gene>
    <name evidence="3" type="ORF">PHMEG_00017753</name>
</gene>
<dbReference type="SUPFAM" id="SSF48371">
    <property type="entry name" value="ARM repeat"/>
    <property type="match status" value="1"/>
</dbReference>
<reference evidence="4" key="1">
    <citation type="submission" date="2017-03" db="EMBL/GenBank/DDBJ databases">
        <title>Phytopthora megakarya and P. palmivora, two closely related causual agents of cacao black pod achieved similar genome size and gene model numbers by different mechanisms.</title>
        <authorList>
            <person name="Ali S."/>
            <person name="Shao J."/>
            <person name="Larry D.J."/>
            <person name="Kronmiller B."/>
            <person name="Shen D."/>
            <person name="Strem M.D."/>
            <person name="Melnick R.L."/>
            <person name="Guiltinan M.J."/>
            <person name="Tyler B.M."/>
            <person name="Meinhardt L.W."/>
            <person name="Bailey B.A."/>
        </authorList>
    </citation>
    <scope>NUCLEOTIDE SEQUENCE [LARGE SCALE GENOMIC DNA]</scope>
    <source>
        <strain evidence="4">zdho120</strain>
    </source>
</reference>
<evidence type="ECO:0000259" key="2">
    <source>
        <dbReference type="Pfam" id="PF22964"/>
    </source>
</evidence>
<protein>
    <recommendedName>
        <fullName evidence="2">Protein zer-1 homolog-like C-terminal domain-containing protein</fullName>
    </recommendedName>
</protein>
<feature type="domain" description="Protein zer-1 homolog-like C-terminal" evidence="2">
    <location>
        <begin position="288"/>
        <end position="381"/>
    </location>
</feature>
<dbReference type="InterPro" id="IPR055142">
    <property type="entry name" value="ZER1-like_C"/>
</dbReference>